<dbReference type="GeneID" id="101719181"/>
<keyword evidence="4" id="KW-0472">Membrane</keyword>
<feature type="short sequence motif" description="AKAP CaM-binding" evidence="6">
    <location>
        <begin position="738"/>
        <end position="758"/>
    </location>
</feature>
<feature type="compositionally biased region" description="Basic and acidic residues" evidence="7">
    <location>
        <begin position="729"/>
        <end position="740"/>
    </location>
</feature>
<comment type="subcellular location">
    <subcellularLocation>
        <location evidence="1">Membrane</location>
        <topology evidence="1">Lipid-anchor</topology>
    </subcellularLocation>
</comment>
<evidence type="ECO:0000256" key="6">
    <source>
        <dbReference type="PROSITE-ProRule" id="PRU01241"/>
    </source>
</evidence>
<dbReference type="CTD" id="9590"/>
<dbReference type="KEGG" id="hgl:101719181"/>
<feature type="region of interest" description="Disordered" evidence="7">
    <location>
        <begin position="1419"/>
        <end position="1447"/>
    </location>
</feature>
<feature type="compositionally biased region" description="Low complexity" evidence="7">
    <location>
        <begin position="1544"/>
        <end position="1557"/>
    </location>
</feature>
<feature type="compositionally biased region" description="Basic and acidic residues" evidence="7">
    <location>
        <begin position="1420"/>
        <end position="1430"/>
    </location>
</feature>
<feature type="region of interest" description="Disordered" evidence="7">
    <location>
        <begin position="1226"/>
        <end position="1391"/>
    </location>
</feature>
<feature type="compositionally biased region" description="Basic and acidic residues" evidence="7">
    <location>
        <begin position="93"/>
        <end position="109"/>
    </location>
</feature>
<accession>A0AAX6PQL4</accession>
<dbReference type="GO" id="GO:0016020">
    <property type="term" value="C:membrane"/>
    <property type="evidence" value="ECO:0007669"/>
    <property type="project" value="UniProtKB-SubCell"/>
</dbReference>
<evidence type="ECO:0000256" key="7">
    <source>
        <dbReference type="SAM" id="MobiDB-lite"/>
    </source>
</evidence>
<feature type="compositionally biased region" description="Basic and acidic residues" evidence="7">
    <location>
        <begin position="400"/>
        <end position="416"/>
    </location>
</feature>
<dbReference type="Proteomes" id="UP000694906">
    <property type="component" value="Unplaced"/>
</dbReference>
<feature type="compositionally biased region" description="Low complexity" evidence="7">
    <location>
        <begin position="220"/>
        <end position="232"/>
    </location>
</feature>
<dbReference type="InterPro" id="IPR001573">
    <property type="entry name" value="AKAP_WSK"/>
</dbReference>
<feature type="compositionally biased region" description="Basic and acidic residues" evidence="7">
    <location>
        <begin position="1173"/>
        <end position="1187"/>
    </location>
</feature>
<feature type="short sequence motif" description="AKAP CaM-binding" evidence="6">
    <location>
        <begin position="696"/>
        <end position="716"/>
    </location>
</feature>
<name>A0AAX6PQL4_HETGA</name>
<evidence type="ECO:0000256" key="4">
    <source>
        <dbReference type="ARBA" id="ARBA00023136"/>
    </source>
</evidence>
<evidence type="ECO:0000313" key="9">
    <source>
        <dbReference type="Proteomes" id="UP000694906"/>
    </source>
</evidence>
<feature type="compositionally biased region" description="Basic and acidic residues" evidence="7">
    <location>
        <begin position="1491"/>
        <end position="1504"/>
    </location>
</feature>
<feature type="compositionally biased region" description="Basic and acidic residues" evidence="7">
    <location>
        <begin position="595"/>
        <end position="614"/>
    </location>
</feature>
<dbReference type="PANTHER" id="PTHR23209">
    <property type="entry name" value="A-KINASE ANCHOR PROTEIN 12"/>
    <property type="match status" value="1"/>
</dbReference>
<feature type="compositionally biased region" description="Low complexity" evidence="7">
    <location>
        <begin position="453"/>
        <end position="464"/>
    </location>
</feature>
<keyword evidence="3 6" id="KW-0112">Calmodulin-binding</keyword>
<sequence>MGAASSSRQRGPEQAPAGGDPPAEPEPRSGLSEEAAPDPAGDPAIDPADPATKLLQKNGQLSTVNGLAEQEELTLQEGAQNGQEEEVTVIEVGQREPEDVSQKDLDKDMAANSVVVEDIMKDKQEQRPEIVEQIPSSESNLEKVTGPTEAQASDVGEPNIDTGEAAAKETERKQSIEKVEDTFKHQQSNTEIPLTPESGQMIAEGKDEGEAAREKEPTKSPESPTSPVTSETASTFKKFFTQGWAGWRKKTSFRKPKEDELEASEKKKEQEPAKADTEENEKAEDTPEQLTASEQPQKPVEGGDEARLSADYEKVELPLEGQVSGVQGSSAEKCAPLATEVFDEKVEAHQEVVAEVHISSMEKKMGEQEAGVGETVESLPPEKLVEASAQETQEAELAEELEKTQEACDSGDHARPTELSPDGKVLPKQPESIVSEVAVLSSQERTKVQGSPLKKLFSSTGLKKLSGKKQKGRRGGGGDEESGENNQGAAESPDSADEKGESSASSPEEPEEITCLEKGITEGHHEGEAEEGATSDGEKKREGVTPWASFKKMVTPKKRVRRPSESDKEDELDKPDRVKSATLSSTESAASEMQEEIKGAGEEQKPEEPKRKVDTSVSWEVLICVGSSKKRARKASSSDEEGGPKTMGGDGRKAEEAARDKETGNDSVLAGTQEPDQGQGSSSPEPAGSPSEGEGVSTWESFKRLVTPRKKSKSKQEEKNEESSGVEHSASDAEPGKEESWVSIKKFIPGWRKKRSDGKQEQVTAGDTGPAEINEEDSDVPAVVPLSEYDAVEREKMEAQQAPRSEATPEQQVGVDVSEELGKNLVHCAAVAVIDGARAVTSVEERSPSWISASVTEPLEQAQGEATPSTEEGTEREVIAEEFLTATRTLPESRGAPDDTITSEVALTSEAVTAAETTEVLCAEEATEASAAEETTEMVSAVSQLTESPDTTEEATPVQEVESGGPDAEEQERQTQAVLQAVAEKVKEKSQVPDSSGAEGVTLIMQKAEPKALEKVEEAEEDSDEPDLKEEMDVVWRVNIQETKTEHFTRGEVIAQAAPEGFAKVPQVTARVESRELVTTCQSEPLAGVQPPEQSVLPDSADTPTDSETNGSTPVADTDELGTIQQNEVTEGQGDGAVASGTQPQATEVEAAPVQKEGPSAPPSFQSQEDYTEQLKPEDSLEHKDQEPSVEGVPIVSKTEVIREACLLAGGEAKDRPCVEVVTSAHVASQQKATEVPLPGELTEGADCQKDGGNTELQSPGREEGERVAQVEKENTDAKAVQDSEEKVEQKSAGPRAEEPNQQLVQMADVNVTDREKEVSSLDGSSPPSDPEEEAGCVETQGQSTEALVTVVPTAAEEEVLGETGRISETSDAVEPAHLEPAERSPGKVGDWTLQLGDDAVPVGTEPQMESELVIVSATPEKDLHSDLQGENRASQKQKADEDDRQVGCLEGTVSLAVEGGPKAENQILELETESSKLVQNIIQTAVDQFSRPEETASDIEKEAPQVPADSQGPGQKPVEEASGQQVSVQDETQTVATRDESELAAVAPELAAVAPELSKDVNGASEETPTVEVGGSGVNEQQSKEVVAPAQAESDEMGTKPVATDDGCGETGGRMDKSALESREDEKEDAAEDSALADPAAPGGLTKESSDTNGPKLTEEEAGAKGGKAYSESEKDIKPQTEEEQRKGGREPAES</sequence>
<feature type="short sequence motif" description="AKAP CaM-binding" evidence="6">
    <location>
        <begin position="544"/>
        <end position="564"/>
    </location>
</feature>
<protein>
    <submittedName>
        <fullName evidence="10">A-kinase anchor protein 12 isoform X1</fullName>
    </submittedName>
</protein>
<evidence type="ECO:0000256" key="2">
    <source>
        <dbReference type="ARBA" id="ARBA00022553"/>
    </source>
</evidence>
<keyword evidence="9" id="KW-1185">Reference proteome</keyword>
<evidence type="ECO:0000259" key="8">
    <source>
        <dbReference type="PROSITE" id="PS51893"/>
    </source>
</evidence>
<feature type="compositionally biased region" description="Basic and acidic residues" evidence="7">
    <location>
        <begin position="118"/>
        <end position="130"/>
    </location>
</feature>
<keyword evidence="5" id="KW-0449">Lipoprotein</keyword>
<feature type="region of interest" description="Disordered" evidence="7">
    <location>
        <begin position="65"/>
        <end position="235"/>
    </location>
</feature>
<feature type="region of interest" description="Disordered" evidence="7">
    <location>
        <begin position="925"/>
        <end position="976"/>
    </location>
</feature>
<feature type="compositionally biased region" description="Low complexity" evidence="7">
    <location>
        <begin position="580"/>
        <end position="592"/>
    </location>
</feature>
<feature type="region of interest" description="Disordered" evidence="7">
    <location>
        <begin position="388"/>
        <end position="814"/>
    </location>
</feature>
<feature type="compositionally biased region" description="Basic and acidic residues" evidence="7">
    <location>
        <begin position="1261"/>
        <end position="1290"/>
    </location>
</feature>
<dbReference type="InterPro" id="IPR028540">
    <property type="entry name" value="AKAP12"/>
</dbReference>
<feature type="compositionally biased region" description="Low complexity" evidence="7">
    <location>
        <begin position="1345"/>
        <end position="1355"/>
    </location>
</feature>
<dbReference type="Pfam" id="PF03832">
    <property type="entry name" value="WSK"/>
    <property type="match status" value="3"/>
</dbReference>
<dbReference type="GO" id="GO:0005516">
    <property type="term" value="F:calmodulin binding"/>
    <property type="evidence" value="ECO:0007669"/>
    <property type="project" value="UniProtKB-UniRule"/>
</dbReference>
<feature type="region of interest" description="Disordered" evidence="7">
    <location>
        <begin position="1"/>
        <end position="51"/>
    </location>
</feature>
<feature type="region of interest" description="Disordered" evidence="7">
    <location>
        <begin position="1489"/>
        <end position="1696"/>
    </location>
</feature>
<feature type="compositionally biased region" description="Basic and acidic residues" evidence="7">
    <location>
        <begin position="1672"/>
        <end position="1696"/>
    </location>
</feature>
<feature type="compositionally biased region" description="Polar residues" evidence="7">
    <location>
        <begin position="1102"/>
        <end position="1115"/>
    </location>
</feature>
<proteinExistence type="predicted"/>
<feature type="compositionally biased region" description="Basic and acidic residues" evidence="7">
    <location>
        <begin position="1375"/>
        <end position="1386"/>
    </location>
</feature>
<feature type="compositionally biased region" description="Basic and acidic residues" evidence="7">
    <location>
        <begin position="255"/>
        <end position="277"/>
    </location>
</feature>
<feature type="domain" description="A kinase-anchoring proteins AKAP-5 and AKAP-12 calmodulin (CaM)-binding" evidence="8">
    <location>
        <begin position="696"/>
        <end position="716"/>
    </location>
</feature>
<dbReference type="RefSeq" id="XP_004856935.1">
    <property type="nucleotide sequence ID" value="XM_004856878.2"/>
</dbReference>
<feature type="region of interest" description="Disordered" evidence="7">
    <location>
        <begin position="248"/>
        <end position="308"/>
    </location>
</feature>
<dbReference type="GO" id="GO:0007165">
    <property type="term" value="P:signal transduction"/>
    <property type="evidence" value="ECO:0007669"/>
    <property type="project" value="TreeGrafter"/>
</dbReference>
<evidence type="ECO:0000256" key="1">
    <source>
        <dbReference type="ARBA" id="ARBA00004635"/>
    </source>
</evidence>
<dbReference type="PROSITE" id="PS51893">
    <property type="entry name" value="AKAP_CAM_BD"/>
    <property type="match status" value="3"/>
</dbReference>
<feature type="compositionally biased region" description="Basic and acidic residues" evidence="7">
    <location>
        <begin position="650"/>
        <end position="664"/>
    </location>
</feature>
<feature type="compositionally biased region" description="Low complexity" evidence="7">
    <location>
        <begin position="37"/>
        <end position="51"/>
    </location>
</feature>
<feature type="region of interest" description="Disordered" evidence="7">
    <location>
        <begin position="1082"/>
        <end position="1196"/>
    </location>
</feature>
<organism evidence="9 10">
    <name type="scientific">Heterocephalus glaber</name>
    <name type="common">Naked mole rat</name>
    <dbReference type="NCBI Taxonomy" id="10181"/>
    <lineage>
        <taxon>Eukaryota</taxon>
        <taxon>Metazoa</taxon>
        <taxon>Chordata</taxon>
        <taxon>Craniata</taxon>
        <taxon>Vertebrata</taxon>
        <taxon>Euteleostomi</taxon>
        <taxon>Mammalia</taxon>
        <taxon>Eutheria</taxon>
        <taxon>Euarchontoglires</taxon>
        <taxon>Glires</taxon>
        <taxon>Rodentia</taxon>
        <taxon>Hystricomorpha</taxon>
        <taxon>Bathyergidae</taxon>
        <taxon>Heterocephalus</taxon>
    </lineage>
</organism>
<evidence type="ECO:0000256" key="5">
    <source>
        <dbReference type="ARBA" id="ARBA00023288"/>
    </source>
</evidence>
<feature type="compositionally biased region" description="Basic and acidic residues" evidence="7">
    <location>
        <begin position="1614"/>
        <end position="1626"/>
    </location>
</feature>
<feature type="compositionally biased region" description="Low complexity" evidence="7">
    <location>
        <begin position="677"/>
        <end position="695"/>
    </location>
</feature>
<feature type="compositionally biased region" description="Basic residues" evidence="7">
    <location>
        <begin position="465"/>
        <end position="474"/>
    </location>
</feature>
<feature type="compositionally biased region" description="Basic and acidic residues" evidence="7">
    <location>
        <begin position="166"/>
        <end position="184"/>
    </location>
</feature>
<evidence type="ECO:0000256" key="3">
    <source>
        <dbReference type="ARBA" id="ARBA00022860"/>
    </source>
</evidence>
<feature type="compositionally biased region" description="Low complexity" evidence="7">
    <location>
        <begin position="12"/>
        <end position="21"/>
    </location>
</feature>
<feature type="domain" description="A kinase-anchoring proteins AKAP-5 and AKAP-12 calmodulin (CaM)-binding" evidence="8">
    <location>
        <begin position="738"/>
        <end position="758"/>
    </location>
</feature>
<feature type="compositionally biased region" description="Polar residues" evidence="7">
    <location>
        <begin position="1523"/>
        <end position="1537"/>
    </location>
</feature>
<feature type="domain" description="A kinase-anchoring proteins AKAP-5 and AKAP-12 calmodulin (CaM)-binding" evidence="8">
    <location>
        <begin position="544"/>
        <end position="564"/>
    </location>
</feature>
<dbReference type="GO" id="GO:0005737">
    <property type="term" value="C:cytoplasm"/>
    <property type="evidence" value="ECO:0007669"/>
    <property type="project" value="TreeGrafter"/>
</dbReference>
<gene>
    <name evidence="10" type="primary">Akap12</name>
</gene>
<dbReference type="GO" id="GO:0090036">
    <property type="term" value="P:regulation of protein kinase C signaling"/>
    <property type="evidence" value="ECO:0007669"/>
    <property type="project" value="InterPro"/>
</dbReference>
<dbReference type="GO" id="GO:0010739">
    <property type="term" value="P:positive regulation of protein kinase A signaling"/>
    <property type="evidence" value="ECO:0007669"/>
    <property type="project" value="InterPro"/>
</dbReference>
<keyword evidence="2" id="KW-0597">Phosphoprotein</keyword>
<dbReference type="PANTHER" id="PTHR23209:SF4">
    <property type="entry name" value="A-KINASE ANCHOR PROTEIN 12"/>
    <property type="match status" value="1"/>
</dbReference>
<reference evidence="10" key="1">
    <citation type="submission" date="2025-08" db="UniProtKB">
        <authorList>
            <consortium name="RefSeq"/>
        </authorList>
    </citation>
    <scope>IDENTIFICATION</scope>
</reference>
<dbReference type="GO" id="GO:0051018">
    <property type="term" value="F:protein kinase A binding"/>
    <property type="evidence" value="ECO:0007669"/>
    <property type="project" value="InterPro"/>
</dbReference>
<feature type="region of interest" description="Disordered" evidence="7">
    <location>
        <begin position="845"/>
        <end position="876"/>
    </location>
</feature>
<evidence type="ECO:0000313" key="10">
    <source>
        <dbReference type="RefSeq" id="XP_004856935.1"/>
    </source>
</evidence>
<feature type="compositionally biased region" description="Basic and acidic residues" evidence="7">
    <location>
        <begin position="204"/>
        <end position="219"/>
    </location>
</feature>